<keyword evidence="9" id="KW-0693">Viral RNA replication</keyword>
<keyword evidence="8" id="KW-0946">Virion</keyword>
<evidence type="ECO:0000256" key="1">
    <source>
        <dbReference type="ARBA" id="ARBA00004328"/>
    </source>
</evidence>
<dbReference type="Pfam" id="PF04197">
    <property type="entry name" value="Birna_RdRp_palm"/>
    <property type="match status" value="1"/>
</dbReference>
<dbReference type="EC" id="2.7.7.48" evidence="3"/>
<dbReference type="Gene3D" id="3.90.1730.10">
    <property type="entry name" value="Infectious bursal virus vp1 polymerase domain"/>
    <property type="match status" value="3"/>
</dbReference>
<evidence type="ECO:0000256" key="4">
    <source>
        <dbReference type="ARBA" id="ARBA00022412"/>
    </source>
</evidence>
<dbReference type="SUPFAM" id="SSF56672">
    <property type="entry name" value="DNA/RNA polymerases"/>
    <property type="match status" value="1"/>
</dbReference>
<dbReference type="Pfam" id="PF20488">
    <property type="entry name" value="Birna_VP1_thumb"/>
    <property type="match status" value="1"/>
</dbReference>
<dbReference type="GO" id="GO:0019079">
    <property type="term" value="P:viral genome replication"/>
    <property type="evidence" value="ECO:0007669"/>
    <property type="project" value="InterPro"/>
</dbReference>
<dbReference type="GO" id="GO:0044423">
    <property type="term" value="C:virion component"/>
    <property type="evidence" value="ECO:0007669"/>
    <property type="project" value="UniProtKB-KW"/>
</dbReference>
<keyword evidence="7" id="KW-0547">Nucleotide-binding</keyword>
<feature type="domain" description="Birnavirus RNA-directed RNA polymerase palm" evidence="13">
    <location>
        <begin position="1"/>
        <end position="556"/>
    </location>
</feature>
<comment type="subcellular location">
    <subcellularLocation>
        <location evidence="1">Virion</location>
    </subcellularLocation>
</comment>
<protein>
    <recommendedName>
        <fullName evidence="4">RNA-directed RNA polymerase</fullName>
        <ecNumber evidence="3">2.7.7.48</ecNumber>
    </recommendedName>
    <alternativeName>
        <fullName evidence="12">Protein VP1</fullName>
    </alternativeName>
</protein>
<evidence type="ECO:0000256" key="8">
    <source>
        <dbReference type="ARBA" id="ARBA00022844"/>
    </source>
</evidence>
<dbReference type="InterPro" id="IPR046813">
    <property type="entry name" value="Birnavirus_RdRp_thumb_sf"/>
</dbReference>
<dbReference type="InterPro" id="IPR043502">
    <property type="entry name" value="DNA/RNA_pol_sf"/>
</dbReference>
<accession>U3PWP1</accession>
<keyword evidence="10" id="KW-0342">GTP-binding</keyword>
<evidence type="ECO:0000256" key="2">
    <source>
        <dbReference type="ARBA" id="ARBA00011314"/>
    </source>
</evidence>
<keyword evidence="5" id="KW-0191">Covalent protein-RNA linkage</keyword>
<evidence type="ECO:0000259" key="14">
    <source>
        <dbReference type="Pfam" id="PF20488"/>
    </source>
</evidence>
<evidence type="ECO:0000256" key="9">
    <source>
        <dbReference type="ARBA" id="ARBA00022953"/>
    </source>
</evidence>
<evidence type="ECO:0000256" key="12">
    <source>
        <dbReference type="ARBA" id="ARBA00032403"/>
    </source>
</evidence>
<reference evidence="15" key="1">
    <citation type="journal article" date="2013" name="PLoS ONE">
        <title>Novel virus discovery and genome reconstruction from field RNA samples reveals highly divergent viruses in dipteran hosts.</title>
        <authorList>
            <person name="Cook S."/>
            <person name="Chung B.Y."/>
            <person name="Bass D."/>
            <person name="Moureau G."/>
            <person name="Tang S."/>
            <person name="McAlister E."/>
            <person name="Culverwell C.L."/>
            <person name="Glucksman E."/>
            <person name="Wang H."/>
            <person name="Brown T.D."/>
            <person name="Gould E.A."/>
            <person name="Harbach R.E."/>
            <person name="de Lamballerie X."/>
            <person name="Firth A.E."/>
        </authorList>
    </citation>
    <scope>NUCLEOTIDE SEQUENCE</scope>
    <source>
        <strain evidence="15">Acc_9.2</strain>
    </source>
</reference>
<sequence length="998" mass="113222">MSDIFNQQGLKSKFSSIIKGENQEGNDIRDVFNSFTDVMLEAVEDLEYTDLGDALLENSVKVFRPRPYDELINVPFTEAASPRMLDLYEEQLGSKDVSLPIGAEQILPTYKPGHEITPPLTTLANSLAFEYMKYIEGSSNPDFDAAIYRTIKELLEIQGNTRFSTGSLMGQVRRIAAGQDVAYGRNGHHKNKSFKELGLTPYKVMGWLDEYMPIREGEPDFKLTNTLDWLVYTPQEAELMGVPDSLPAISHSSAAGLPWLGKKKGEVAISALITANMLIQDTSRILKETLFSGSNDPLEAKKEGVAAETAKSKKRSAGQFSAEILKMITTEYSYTMMGLLFPKGERYHRADHLNKTRNIWSASYVTHLLGSIISDQPAKRMLNVITSSEPTPSLAKFSPTQGGMNTLVETILEATDIMELVYADNAYMYFPDEDVWYSIDLTKGEANCTRDVAMTTAMYLLTRGWTSNEGVPLYNYTWAYLALYMIPYTTVDSISILKNFQIKNPGQGSGNPWTFLNNHVLTTILMNKWRAMGRPKPTAQVIEKLSSETGIDFKVELVVPDFKKKLLEAKDRSLPVEDRVKPRTIVTMDMLGWDVTHTQYGFTPVLAKERLFKSIACPQPPSSTFSSSIAKQVHKYIQNVALLYVGGWAYPCIAQTIEGYALNHWNTIDSMLRNNPNYDLEKALVKAVDTSPFAEVMALINIRKPMHEQNYAAVLYTPKERPRVDPKRLRSNPFLIREGENVSQYTRRMAKIRQENDMVSEEWAPIKGLISRLFAREALGENIKLRENFSKGKIREIMSSIEQQLKERGLGLEVWYQAYATNTPPKGLSGNLAQLLVSLTPPRSQSLPREVFRKLLDYDPVGSGRTPDLTSDERYYYDLQSLEHNRIEYLRKLNEDDISIFANKYMVYSSTLLSTMLPDKVEWPEQRSMKVQDAKDPFMVKGFKARDMKPRFGAEILEEELLPAKKSSTEKRRMQRKGQKLKLQRQAADGKFVVQRLN</sequence>
<evidence type="ECO:0000256" key="7">
    <source>
        <dbReference type="ARBA" id="ARBA00022741"/>
    </source>
</evidence>
<name>U3PWP1_9VIRU</name>
<evidence type="ECO:0000256" key="11">
    <source>
        <dbReference type="ARBA" id="ARBA00024712"/>
    </source>
</evidence>
<evidence type="ECO:0000256" key="6">
    <source>
        <dbReference type="ARBA" id="ARBA00022553"/>
    </source>
</evidence>
<organism evidence="15">
    <name type="scientific">Culicine-associated Z virus</name>
    <dbReference type="NCBI Taxonomy" id="1398940"/>
    <lineage>
        <taxon>Viruses</taxon>
    </lineage>
</organism>
<dbReference type="InterPro" id="IPR046752">
    <property type="entry name" value="Birnavirus_RdRp_thumb"/>
</dbReference>
<evidence type="ECO:0000259" key="13">
    <source>
        <dbReference type="Pfam" id="PF04197"/>
    </source>
</evidence>
<proteinExistence type="predicted"/>
<dbReference type="GO" id="GO:0005525">
    <property type="term" value="F:GTP binding"/>
    <property type="evidence" value="ECO:0007669"/>
    <property type="project" value="UniProtKB-KW"/>
</dbReference>
<evidence type="ECO:0000256" key="5">
    <source>
        <dbReference type="ARBA" id="ARBA00022520"/>
    </source>
</evidence>
<comment type="function">
    <text evidence="11">RNA-dependent RNA polymerase which is found both free and covalently attached to the genomic RNA. May also contain guanylyl and methyl transferase activities.</text>
</comment>
<dbReference type="InterPro" id="IPR046812">
    <property type="entry name" value="Birnavirus_RdRp_palm_sf"/>
</dbReference>
<evidence type="ECO:0000256" key="10">
    <source>
        <dbReference type="ARBA" id="ARBA00023134"/>
    </source>
</evidence>
<comment type="subunit">
    <text evidence="2">Interacts with VP3 in the cytoplasm.</text>
</comment>
<dbReference type="GO" id="GO:0003968">
    <property type="term" value="F:RNA-directed RNA polymerase activity"/>
    <property type="evidence" value="ECO:0007669"/>
    <property type="project" value="UniProtKB-EC"/>
</dbReference>
<keyword evidence="6" id="KW-0597">Phosphoprotein</keyword>
<evidence type="ECO:0000313" key="15">
    <source>
        <dbReference type="EMBL" id="AGW51763.1"/>
    </source>
</evidence>
<dbReference type="InterPro" id="IPR007100">
    <property type="entry name" value="Birnavirus_RdRp_palm"/>
</dbReference>
<dbReference type="EMBL" id="KF298272">
    <property type="protein sequence ID" value="AGW51763.1"/>
    <property type="molecule type" value="Genomic_RNA"/>
</dbReference>
<feature type="domain" description="RNA-directed RNA polymerase thumb" evidence="14">
    <location>
        <begin position="580"/>
        <end position="703"/>
    </location>
</feature>
<dbReference type="Gene3D" id="6.10.140.300">
    <property type="match status" value="1"/>
</dbReference>
<dbReference type="PROSITE" id="PS50524">
    <property type="entry name" value="RDRP_DSRNA_BIR"/>
    <property type="match status" value="1"/>
</dbReference>
<evidence type="ECO:0000256" key="3">
    <source>
        <dbReference type="ARBA" id="ARBA00012494"/>
    </source>
</evidence>